<sequence>MSNDDFKPREMEIMAKAWLCIEGDIKRPKVDYVKLATMCGMTNKGSASNAWSAIKKKIIARGGSGDTNGFACNGDAKGGAADGTPAKPMPKKRAAGKVEKEDGESPTKKAKGERKSKAHKAAEEAAAAEEDGEGSGSLVKGEPGGDDLGFE</sequence>
<feature type="compositionally biased region" description="Basic and acidic residues" evidence="1">
    <location>
        <begin position="96"/>
        <end position="107"/>
    </location>
</feature>
<feature type="region of interest" description="Disordered" evidence="1">
    <location>
        <begin position="64"/>
        <end position="151"/>
    </location>
</feature>
<name>A0AAN6FDD7_9PEZI</name>
<gene>
    <name evidence="2" type="ORF">LTR82_012594</name>
</gene>
<reference evidence="2" key="1">
    <citation type="submission" date="2021-12" db="EMBL/GenBank/DDBJ databases">
        <title>Black yeast isolated from Biological Soil Crust.</title>
        <authorList>
            <person name="Kurbessoian T."/>
        </authorList>
    </citation>
    <scope>NUCLEOTIDE SEQUENCE</scope>
    <source>
        <strain evidence="2">CCFEE 5208</strain>
    </source>
</reference>
<comment type="caution">
    <text evidence="2">The sequence shown here is derived from an EMBL/GenBank/DDBJ whole genome shotgun (WGS) entry which is preliminary data.</text>
</comment>
<accession>A0AAN6FDD7</accession>
<proteinExistence type="predicted"/>
<evidence type="ECO:0000256" key="1">
    <source>
        <dbReference type="SAM" id="MobiDB-lite"/>
    </source>
</evidence>
<evidence type="ECO:0000313" key="2">
    <source>
        <dbReference type="EMBL" id="KAK0315267.1"/>
    </source>
</evidence>
<protein>
    <submittedName>
        <fullName evidence="2">Uncharacterized protein</fullName>
    </submittedName>
</protein>
<dbReference type="AlphaFoldDB" id="A0AAN6FDD7"/>
<evidence type="ECO:0000313" key="3">
    <source>
        <dbReference type="Proteomes" id="UP001168146"/>
    </source>
</evidence>
<dbReference type="Proteomes" id="UP001168146">
    <property type="component" value="Unassembled WGS sequence"/>
</dbReference>
<feature type="compositionally biased region" description="Basic residues" evidence="1">
    <location>
        <begin position="108"/>
        <end position="119"/>
    </location>
</feature>
<organism evidence="2 3">
    <name type="scientific">Friedmanniomyces endolithicus</name>
    <dbReference type="NCBI Taxonomy" id="329885"/>
    <lineage>
        <taxon>Eukaryota</taxon>
        <taxon>Fungi</taxon>
        <taxon>Dikarya</taxon>
        <taxon>Ascomycota</taxon>
        <taxon>Pezizomycotina</taxon>
        <taxon>Dothideomycetes</taxon>
        <taxon>Dothideomycetidae</taxon>
        <taxon>Mycosphaerellales</taxon>
        <taxon>Teratosphaeriaceae</taxon>
        <taxon>Friedmanniomyces</taxon>
    </lineage>
</organism>
<dbReference type="EMBL" id="JASUXU010000051">
    <property type="protein sequence ID" value="KAK0315267.1"/>
    <property type="molecule type" value="Genomic_DNA"/>
</dbReference>